<feature type="active site" description="Proton acceptor" evidence="2">
    <location>
        <position position="206"/>
    </location>
</feature>
<protein>
    <submittedName>
        <fullName evidence="5">DegT/DnrJ/EryC1/StrS family aminotransferase</fullName>
    </submittedName>
</protein>
<evidence type="ECO:0000313" key="5">
    <source>
        <dbReference type="EMBL" id="HGZ11971.1"/>
    </source>
</evidence>
<dbReference type="Gene3D" id="3.90.1150.10">
    <property type="entry name" value="Aspartate Aminotransferase, domain 1"/>
    <property type="match status" value="1"/>
</dbReference>
<keyword evidence="5" id="KW-0808">Transferase</keyword>
<reference evidence="5" key="1">
    <citation type="journal article" date="2020" name="mSystems">
        <title>Genome- and Community-Level Interaction Insights into Carbon Utilization and Element Cycling Functions of Hydrothermarchaeota in Hydrothermal Sediment.</title>
        <authorList>
            <person name="Zhou Z."/>
            <person name="Liu Y."/>
            <person name="Xu W."/>
            <person name="Pan J."/>
            <person name="Luo Z.H."/>
            <person name="Li M."/>
        </authorList>
    </citation>
    <scope>NUCLEOTIDE SEQUENCE [LARGE SCALE GENOMIC DNA]</scope>
    <source>
        <strain evidence="5">SpSt-853</strain>
    </source>
</reference>
<dbReference type="SUPFAM" id="SSF53383">
    <property type="entry name" value="PLP-dependent transferases"/>
    <property type="match status" value="1"/>
</dbReference>
<feature type="modified residue" description="N6-(pyridoxal phosphate)lysine" evidence="3">
    <location>
        <position position="206"/>
    </location>
</feature>
<evidence type="ECO:0000256" key="4">
    <source>
        <dbReference type="RuleBase" id="RU004508"/>
    </source>
</evidence>
<dbReference type="GO" id="GO:0000271">
    <property type="term" value="P:polysaccharide biosynthetic process"/>
    <property type="evidence" value="ECO:0007669"/>
    <property type="project" value="TreeGrafter"/>
</dbReference>
<dbReference type="InterPro" id="IPR015422">
    <property type="entry name" value="PyrdxlP-dep_Trfase_small"/>
</dbReference>
<gene>
    <name evidence="5" type="ORF">ENW48_07105</name>
</gene>
<comment type="similarity">
    <text evidence="1 4">Belongs to the DegT/DnrJ/EryC1 family.</text>
</comment>
<comment type="caution">
    <text evidence="5">The sequence shown here is derived from an EMBL/GenBank/DDBJ whole genome shotgun (WGS) entry which is preliminary data.</text>
</comment>
<dbReference type="Gene3D" id="3.40.640.10">
    <property type="entry name" value="Type I PLP-dependent aspartate aminotransferase-like (Major domain)"/>
    <property type="match status" value="1"/>
</dbReference>
<dbReference type="PANTHER" id="PTHR30244:SF34">
    <property type="entry name" value="DTDP-4-AMINO-4,6-DIDEOXYGALACTOSE TRANSAMINASE"/>
    <property type="match status" value="1"/>
</dbReference>
<keyword evidence="5" id="KW-0032">Aminotransferase</keyword>
<dbReference type="GO" id="GO:0030170">
    <property type="term" value="F:pyridoxal phosphate binding"/>
    <property type="evidence" value="ECO:0007669"/>
    <property type="project" value="TreeGrafter"/>
</dbReference>
<dbReference type="CDD" id="cd00616">
    <property type="entry name" value="AHBA_syn"/>
    <property type="match status" value="1"/>
</dbReference>
<keyword evidence="3 4" id="KW-0663">Pyridoxal phosphate</keyword>
<dbReference type="InterPro" id="IPR000653">
    <property type="entry name" value="DegT/StrS_aminotransferase"/>
</dbReference>
<dbReference type="InterPro" id="IPR015421">
    <property type="entry name" value="PyrdxlP-dep_Trfase_major"/>
</dbReference>
<name>A0A7C5ALZ1_9BACT</name>
<dbReference type="EMBL" id="DTKJ01000050">
    <property type="protein sequence ID" value="HGZ11971.1"/>
    <property type="molecule type" value="Genomic_DNA"/>
</dbReference>
<accession>A0A7C5ALZ1</accession>
<dbReference type="InterPro" id="IPR015424">
    <property type="entry name" value="PyrdxlP-dep_Trfase"/>
</dbReference>
<sequence>MTKPQPLIPVAKPTLGEEEAAAARRVILSGWVVQGPEVAAFEEEFARVVGAQRAVACSSGTAALHLALMALDLGPGDEVITVSHSFIATANAVRYVGATPVFVDVEPETGNIAPDSVLPAITSRTRAILAVHQLGMPCNLPRLLSIAQDHNLYLVEDAACALGSEINFGGEGEDPVAPGPPSPNAVWEAIGRPRGVLATFSFHPRKIITTGDGGMITGSDPQLLERLARLRTHSMSLSTAERHQAGRVVFEAYGEVGYNYRLTDIQGAMGREQLKRLPWLVARRRHLARRYQEKLAGHPWLALPKEPPWARSNWQSFWVTLTPKCPRSQVEVMQDLQERGIQTRRGVMCAHREPAYHQLPLRFPLPVSEMLQDRSLILPLYPEMTDQDQDRVVAALAEVLGY</sequence>
<dbReference type="PANTHER" id="PTHR30244">
    <property type="entry name" value="TRANSAMINASE"/>
    <property type="match status" value="1"/>
</dbReference>
<evidence type="ECO:0000256" key="1">
    <source>
        <dbReference type="ARBA" id="ARBA00037999"/>
    </source>
</evidence>
<dbReference type="Pfam" id="PF01041">
    <property type="entry name" value="DegT_DnrJ_EryC1"/>
    <property type="match status" value="1"/>
</dbReference>
<dbReference type="PIRSF" id="PIRSF000390">
    <property type="entry name" value="PLP_StrS"/>
    <property type="match status" value="1"/>
</dbReference>
<dbReference type="GO" id="GO:0008483">
    <property type="term" value="F:transaminase activity"/>
    <property type="evidence" value="ECO:0007669"/>
    <property type="project" value="UniProtKB-KW"/>
</dbReference>
<evidence type="ECO:0000256" key="3">
    <source>
        <dbReference type="PIRSR" id="PIRSR000390-2"/>
    </source>
</evidence>
<organism evidence="5">
    <name type="scientific">Desulfobacca acetoxidans</name>
    <dbReference type="NCBI Taxonomy" id="60893"/>
    <lineage>
        <taxon>Bacteria</taxon>
        <taxon>Pseudomonadati</taxon>
        <taxon>Thermodesulfobacteriota</taxon>
        <taxon>Desulfobaccia</taxon>
        <taxon>Desulfobaccales</taxon>
        <taxon>Desulfobaccaceae</taxon>
        <taxon>Desulfobacca</taxon>
    </lineage>
</organism>
<evidence type="ECO:0000256" key="2">
    <source>
        <dbReference type="PIRSR" id="PIRSR000390-1"/>
    </source>
</evidence>
<proteinExistence type="inferred from homology"/>
<dbReference type="AlphaFoldDB" id="A0A7C5ALZ1"/>